<evidence type="ECO:0000313" key="1">
    <source>
        <dbReference type="EMBL" id="GAH64026.1"/>
    </source>
</evidence>
<name>X1H1K9_9ZZZZ</name>
<dbReference type="EMBL" id="BARU01031819">
    <property type="protein sequence ID" value="GAH64026.1"/>
    <property type="molecule type" value="Genomic_DNA"/>
</dbReference>
<sequence length="75" mass="8150">LAGQGDPRVDTSYAPTEESSVPIAVTEEALAPEQLALINYITEDQARAVKLARFLLDQALKHLPTCEDTEILSDP</sequence>
<reference evidence="1" key="1">
    <citation type="journal article" date="2014" name="Front. Microbiol.">
        <title>High frequency of phylogenetically diverse reductive dehalogenase-homologous genes in deep subseafloor sedimentary metagenomes.</title>
        <authorList>
            <person name="Kawai M."/>
            <person name="Futagami T."/>
            <person name="Toyoda A."/>
            <person name="Takaki Y."/>
            <person name="Nishi S."/>
            <person name="Hori S."/>
            <person name="Arai W."/>
            <person name="Tsubouchi T."/>
            <person name="Morono Y."/>
            <person name="Uchiyama I."/>
            <person name="Ito T."/>
            <person name="Fujiyama A."/>
            <person name="Inagaki F."/>
            <person name="Takami H."/>
        </authorList>
    </citation>
    <scope>NUCLEOTIDE SEQUENCE</scope>
    <source>
        <strain evidence="1">Expedition CK06-06</strain>
    </source>
</reference>
<dbReference type="AlphaFoldDB" id="X1H1K9"/>
<organism evidence="1">
    <name type="scientific">marine sediment metagenome</name>
    <dbReference type="NCBI Taxonomy" id="412755"/>
    <lineage>
        <taxon>unclassified sequences</taxon>
        <taxon>metagenomes</taxon>
        <taxon>ecological metagenomes</taxon>
    </lineage>
</organism>
<accession>X1H1K9</accession>
<comment type="caution">
    <text evidence="1">The sequence shown here is derived from an EMBL/GenBank/DDBJ whole genome shotgun (WGS) entry which is preliminary data.</text>
</comment>
<protein>
    <submittedName>
        <fullName evidence="1">Uncharacterized protein</fullName>
    </submittedName>
</protein>
<proteinExistence type="predicted"/>
<feature type="non-terminal residue" evidence="1">
    <location>
        <position position="1"/>
    </location>
</feature>
<gene>
    <name evidence="1" type="ORF">S03H2_50270</name>
</gene>